<dbReference type="Proteomes" id="UP000626786">
    <property type="component" value="Unassembled WGS sequence"/>
</dbReference>
<evidence type="ECO:0000313" key="1">
    <source>
        <dbReference type="EMBL" id="MBD7985575.1"/>
    </source>
</evidence>
<reference evidence="1 2" key="1">
    <citation type="submission" date="2020-08" db="EMBL/GenBank/DDBJ databases">
        <title>A Genomic Blueprint of the Chicken Gut Microbiome.</title>
        <authorList>
            <person name="Gilroy R."/>
            <person name="Ravi A."/>
            <person name="Getino M."/>
            <person name="Pursley I."/>
            <person name="Horton D.L."/>
            <person name="Alikhan N.-F."/>
            <person name="Baker D."/>
            <person name="Gharbi K."/>
            <person name="Hall N."/>
            <person name="Watson M."/>
            <person name="Adriaenssens E.M."/>
            <person name="Foster-Nyarko E."/>
            <person name="Jarju S."/>
            <person name="Secka A."/>
            <person name="Antonio M."/>
            <person name="Oren A."/>
            <person name="Chaudhuri R."/>
            <person name="La Ragione R.M."/>
            <person name="Hildebrand F."/>
            <person name="Pallen M.J."/>
        </authorList>
    </citation>
    <scope>NUCLEOTIDE SEQUENCE [LARGE SCALE GENOMIC DNA]</scope>
    <source>
        <strain evidence="1 2">Sa2YVA2</strain>
    </source>
</reference>
<gene>
    <name evidence="1" type="ORF">H9649_13350</name>
</gene>
<accession>A0ABR8UCM8</accession>
<name>A0ABR8UCM8_9BACL</name>
<organism evidence="1 2">
    <name type="scientific">Sporosarcina quadrami</name>
    <dbReference type="NCBI Taxonomy" id="2762234"/>
    <lineage>
        <taxon>Bacteria</taxon>
        <taxon>Bacillati</taxon>
        <taxon>Bacillota</taxon>
        <taxon>Bacilli</taxon>
        <taxon>Bacillales</taxon>
        <taxon>Caryophanaceae</taxon>
        <taxon>Sporosarcina</taxon>
    </lineage>
</organism>
<proteinExistence type="predicted"/>
<keyword evidence="2" id="KW-1185">Reference proteome</keyword>
<evidence type="ECO:0000313" key="2">
    <source>
        <dbReference type="Proteomes" id="UP000626786"/>
    </source>
</evidence>
<comment type="caution">
    <text evidence="1">The sequence shown here is derived from an EMBL/GenBank/DDBJ whole genome shotgun (WGS) entry which is preliminary data.</text>
</comment>
<protein>
    <submittedName>
        <fullName evidence="1">Uncharacterized protein</fullName>
    </submittedName>
</protein>
<dbReference type="EMBL" id="JACSQN010000012">
    <property type="protein sequence ID" value="MBD7985575.1"/>
    <property type="molecule type" value="Genomic_DNA"/>
</dbReference>
<dbReference type="RefSeq" id="WP_191695398.1">
    <property type="nucleotide sequence ID" value="NZ_JACSQN010000012.1"/>
</dbReference>
<sequence>MYDKSEQQGKTPFTVSDLLSGKELEIIAAALLLSGKLKVDAVQLYRSQPIIFVTLVGSFDSKKEEKKDTMADFLGRTGDLEANEMLDRLRETMNGSDRR</sequence>